<protein>
    <submittedName>
        <fullName evidence="1">Uncharacterized protein</fullName>
    </submittedName>
</protein>
<evidence type="ECO:0000313" key="1">
    <source>
        <dbReference type="EMBL" id="MDT2513892.1"/>
    </source>
</evidence>
<accession>A0ABD5F6J7</accession>
<evidence type="ECO:0000313" key="2">
    <source>
        <dbReference type="Proteomes" id="UP001264335"/>
    </source>
</evidence>
<organism evidence="1 2">
    <name type="scientific">Enterococcus avium</name>
    <name type="common">Streptococcus avium</name>
    <dbReference type="NCBI Taxonomy" id="33945"/>
    <lineage>
        <taxon>Bacteria</taxon>
        <taxon>Bacillati</taxon>
        <taxon>Bacillota</taxon>
        <taxon>Bacilli</taxon>
        <taxon>Lactobacillales</taxon>
        <taxon>Enterococcaceae</taxon>
        <taxon>Enterococcus</taxon>
    </lineage>
</organism>
<dbReference type="RefSeq" id="WP_311871617.1">
    <property type="nucleotide sequence ID" value="NZ_JARPWF010000020.1"/>
</dbReference>
<sequence length="245" mass="28338">MKNHKKLVESVVGMLSSYFNSENIYKPKIIRDQYILGRTMKNHVDIYLEFIQMNNVERTIINVVSSREATTEDVLRLSNTLNDLEFKAKGVLYYDSCISNEALIVSKHKIETVKFVLQNEIIKSLRKAIEVLLPDESTIGDPFWVVMETDERGKNTGTYHCCEGRVIPLYLSRRQAQKIAESMEDNHKVYGLSQVHLKSLLNMANLDDFQLGLIYPRFGLLKPALIIAPGNDNILKWYFRENEYV</sequence>
<gene>
    <name evidence="1" type="ORF">P7D79_06540</name>
</gene>
<dbReference type="EMBL" id="JARPWY010000012">
    <property type="protein sequence ID" value="MDT2513892.1"/>
    <property type="molecule type" value="Genomic_DNA"/>
</dbReference>
<dbReference type="Proteomes" id="UP001264335">
    <property type="component" value="Unassembled WGS sequence"/>
</dbReference>
<reference evidence="1 2" key="1">
    <citation type="submission" date="2023-03" db="EMBL/GenBank/DDBJ databases">
        <authorList>
            <person name="Shen W."/>
            <person name="Cai J."/>
        </authorList>
    </citation>
    <scope>NUCLEOTIDE SEQUENCE [LARGE SCALE GENOMIC DNA]</scope>
    <source>
        <strain evidence="1 2">Y2</strain>
    </source>
</reference>
<comment type="caution">
    <text evidence="1">The sequence shown here is derived from an EMBL/GenBank/DDBJ whole genome shotgun (WGS) entry which is preliminary data.</text>
</comment>
<dbReference type="AlphaFoldDB" id="A0ABD5F6J7"/>
<name>A0ABD5F6J7_ENTAV</name>
<proteinExistence type="predicted"/>